<dbReference type="PANTHER" id="PTHR42989:SF1">
    <property type="entry name" value="FORMATE HYDROGENLYASE SUBUNIT 7-RELATED"/>
    <property type="match status" value="1"/>
</dbReference>
<keyword evidence="3" id="KW-0004">4Fe-4S</keyword>
<gene>
    <name evidence="8" type="ORF">DM484_21585</name>
</gene>
<dbReference type="Proteomes" id="UP000249396">
    <property type="component" value="Unassembled WGS sequence"/>
</dbReference>
<accession>A0A2W4SFM2</accession>
<evidence type="ECO:0000256" key="5">
    <source>
        <dbReference type="ARBA" id="ARBA00023004"/>
    </source>
</evidence>
<evidence type="ECO:0000256" key="4">
    <source>
        <dbReference type="ARBA" id="ARBA00022723"/>
    </source>
</evidence>
<dbReference type="SUPFAM" id="SSF56770">
    <property type="entry name" value="HydA/Nqo6-like"/>
    <property type="match status" value="1"/>
</dbReference>
<dbReference type="GO" id="GO:0046872">
    <property type="term" value="F:metal ion binding"/>
    <property type="evidence" value="ECO:0007669"/>
    <property type="project" value="UniProtKB-KW"/>
</dbReference>
<proteinExistence type="inferred from homology"/>
<comment type="similarity">
    <text evidence="2">Belongs to the complex I 20 kDa subunit family.</text>
</comment>
<dbReference type="GO" id="GO:0051539">
    <property type="term" value="F:4 iron, 4 sulfur cluster binding"/>
    <property type="evidence" value="ECO:0007669"/>
    <property type="project" value="UniProtKB-KW"/>
</dbReference>
<evidence type="ECO:0000256" key="3">
    <source>
        <dbReference type="ARBA" id="ARBA00022485"/>
    </source>
</evidence>
<comment type="caution">
    <text evidence="8">The sequence shown here is derived from an EMBL/GenBank/DDBJ whole genome shotgun (WGS) entry which is preliminary data.</text>
</comment>
<dbReference type="Pfam" id="PF01058">
    <property type="entry name" value="Oxidored_q6"/>
    <property type="match status" value="1"/>
</dbReference>
<dbReference type="NCBIfam" id="NF005012">
    <property type="entry name" value="PRK06411.1"/>
    <property type="match status" value="1"/>
</dbReference>
<dbReference type="Gene3D" id="3.40.50.12280">
    <property type="match status" value="1"/>
</dbReference>
<evidence type="ECO:0000313" key="8">
    <source>
        <dbReference type="EMBL" id="PZN74280.1"/>
    </source>
</evidence>
<evidence type="ECO:0000256" key="2">
    <source>
        <dbReference type="ARBA" id="ARBA00009173"/>
    </source>
</evidence>
<dbReference type="AlphaFoldDB" id="A0A2W4SFM2"/>
<evidence type="ECO:0000259" key="7">
    <source>
        <dbReference type="Pfam" id="PF01058"/>
    </source>
</evidence>
<sequence length="269" mass="28691">MLRILFNALRTGVVTTNYPAVPNVPPERFRGQPLFSSSNGLPPPEVCPTAALSEHLDAKGRRHLALDLARCVFCGRCTEDQWAGAVAAGRDFELAARHRADLRIEIADDGTAFPAAGLAANSEAEAARASAEIHRVLGRSLHLRHLDAGSCNACDWELTALLNPVYDVRRLGIDFVASPRHADGVVITGPITRNLETAVRRTIDAVPAPRIVIAVGACATGGIFGEGYANLGGVDQVHPVDVYIPGCPPRPEAIIYGILVAMGRLESRI</sequence>
<protein>
    <recommendedName>
        <fullName evidence="7">NADH:ubiquinone oxidoreductase-like 20kDa subunit domain-containing protein</fullName>
    </recommendedName>
</protein>
<keyword evidence="4" id="KW-0479">Metal-binding</keyword>
<name>A0A2W4SFM2_9GAMM</name>
<dbReference type="InterPro" id="IPR006137">
    <property type="entry name" value="NADH_UbQ_OxRdtase-like_20kDa"/>
</dbReference>
<dbReference type="InterPro" id="IPR052375">
    <property type="entry name" value="Complex_I_20kDa-like"/>
</dbReference>
<dbReference type="EMBL" id="QJPH01000433">
    <property type="protein sequence ID" value="PZN74280.1"/>
    <property type="molecule type" value="Genomic_DNA"/>
</dbReference>
<reference evidence="8 9" key="1">
    <citation type="journal article" date="2018" name="Aquat. Microb. Ecol.">
        <title>Gammaproteobacterial methanotrophs dominate.</title>
        <authorList>
            <person name="Rissanen A.J."/>
            <person name="Saarenheimo J."/>
            <person name="Tiirola M."/>
            <person name="Peura S."/>
            <person name="Aalto S.L."/>
            <person name="Karvinen A."/>
            <person name="Nykanen H."/>
        </authorList>
    </citation>
    <scope>NUCLEOTIDE SEQUENCE [LARGE SCALE GENOMIC DNA]</scope>
    <source>
        <strain evidence="8">AMbin10</strain>
    </source>
</reference>
<dbReference type="PANTHER" id="PTHR42989">
    <property type="entry name" value="HYDROGENASE-4 COMPONENT I"/>
    <property type="match status" value="1"/>
</dbReference>
<evidence type="ECO:0000256" key="1">
    <source>
        <dbReference type="ARBA" id="ARBA00001966"/>
    </source>
</evidence>
<organism evidence="8 9">
    <name type="scientific">Candidatus Methylumidiphilus alinenensis</name>
    <dbReference type="NCBI Taxonomy" id="2202197"/>
    <lineage>
        <taxon>Bacteria</taxon>
        <taxon>Pseudomonadati</taxon>
        <taxon>Pseudomonadota</taxon>
        <taxon>Gammaproteobacteria</taxon>
        <taxon>Methylococcales</taxon>
        <taxon>Candidatus Methylumidiphilus</taxon>
    </lineage>
</organism>
<keyword evidence="5" id="KW-0408">Iron</keyword>
<comment type="cofactor">
    <cofactor evidence="1">
        <name>[4Fe-4S] cluster</name>
        <dbReference type="ChEBI" id="CHEBI:49883"/>
    </cofactor>
</comment>
<evidence type="ECO:0000313" key="9">
    <source>
        <dbReference type="Proteomes" id="UP000249396"/>
    </source>
</evidence>
<evidence type="ECO:0000256" key="6">
    <source>
        <dbReference type="ARBA" id="ARBA00023014"/>
    </source>
</evidence>
<feature type="domain" description="NADH:ubiquinone oxidoreductase-like 20kDa subunit" evidence="7">
    <location>
        <begin position="151"/>
        <end position="259"/>
    </location>
</feature>
<keyword evidence="6" id="KW-0411">Iron-sulfur</keyword>